<dbReference type="GO" id="GO:0005385">
    <property type="term" value="F:zinc ion transmembrane transporter activity"/>
    <property type="evidence" value="ECO:0007669"/>
    <property type="project" value="UniProtKB-ARBA"/>
</dbReference>
<dbReference type="GO" id="GO:0010043">
    <property type="term" value="P:response to zinc ion"/>
    <property type="evidence" value="ECO:0007669"/>
    <property type="project" value="TreeGrafter"/>
</dbReference>
<dbReference type="GO" id="GO:0030658">
    <property type="term" value="C:transport vesicle membrane"/>
    <property type="evidence" value="ECO:0007669"/>
    <property type="project" value="UniProtKB-SubCell"/>
</dbReference>
<feature type="transmembrane region" description="Helical" evidence="13">
    <location>
        <begin position="112"/>
        <end position="139"/>
    </location>
</feature>
<name>A0A443RZL5_9ACAR</name>
<dbReference type="InterPro" id="IPR050681">
    <property type="entry name" value="CDF/SLC30A"/>
</dbReference>
<comment type="subcellular location">
    <subcellularLocation>
        <location evidence="1">Cytoplasmic vesicle</location>
        <location evidence="1">Secretory vesicle membrane</location>
        <topology evidence="1">Multi-pass membrane protein</topology>
    </subcellularLocation>
</comment>
<evidence type="ECO:0000256" key="9">
    <source>
        <dbReference type="ARBA" id="ARBA00023065"/>
    </source>
</evidence>
<feature type="non-terminal residue" evidence="15">
    <location>
        <position position="248"/>
    </location>
</feature>
<feature type="transmembrane region" description="Helical" evidence="13">
    <location>
        <begin position="151"/>
        <end position="172"/>
    </location>
</feature>
<evidence type="ECO:0000256" key="4">
    <source>
        <dbReference type="ARBA" id="ARBA00022692"/>
    </source>
</evidence>
<dbReference type="InterPro" id="IPR027469">
    <property type="entry name" value="Cation_efflux_TMD_sf"/>
</dbReference>
<dbReference type="VEuPathDB" id="VectorBase:LDEU011329"/>
<comment type="catalytic activity">
    <reaction evidence="12">
        <text>Zn(2+)(in) + 2 H(+)(out) = Zn(2+)(out) + 2 H(+)(in)</text>
        <dbReference type="Rhea" id="RHEA:72627"/>
        <dbReference type="ChEBI" id="CHEBI:15378"/>
        <dbReference type="ChEBI" id="CHEBI:29105"/>
    </reaction>
</comment>
<keyword evidence="4 13" id="KW-0812">Transmembrane</keyword>
<dbReference type="AlphaFoldDB" id="A0A443RZL5"/>
<evidence type="ECO:0000256" key="6">
    <source>
        <dbReference type="ARBA" id="ARBA00022833"/>
    </source>
</evidence>
<keyword evidence="3" id="KW-0813">Transport</keyword>
<reference evidence="15 16" key="1">
    <citation type="journal article" date="2018" name="Gigascience">
        <title>Genomes of trombidid mites reveal novel predicted allergens and laterally-transferred genes associated with secondary metabolism.</title>
        <authorList>
            <person name="Dong X."/>
            <person name="Chaisiri K."/>
            <person name="Xia D."/>
            <person name="Armstrong S.D."/>
            <person name="Fang Y."/>
            <person name="Donnelly M.J."/>
            <person name="Kadowaki T."/>
            <person name="McGarry J.W."/>
            <person name="Darby A.C."/>
            <person name="Makepeace B.L."/>
        </authorList>
    </citation>
    <scope>NUCLEOTIDE SEQUENCE [LARGE SCALE GENOMIC DNA]</scope>
    <source>
        <strain evidence="15">UoL-UT</strain>
    </source>
</reference>
<dbReference type="Proteomes" id="UP000288716">
    <property type="component" value="Unassembled WGS sequence"/>
</dbReference>
<feature type="domain" description="Cation efflux protein transmembrane" evidence="14">
    <location>
        <begin position="50"/>
        <end position="248"/>
    </location>
</feature>
<gene>
    <name evidence="15" type="ORF">B4U80_10035</name>
</gene>
<sequence>MENEKSQLVNENDDKVYSTLKNKKNSSSKLCLCHSFDLKPHVDSSAKKKLIYTSLICLIFMTIEAIGGYFANSLAIATDAAHLLTDFVGFMISLFSLFLSSKKATKEKTFGYYRAEVIGALMSILLIWVVTGALVFIAINRLIHNQHDVDARIMVITAAIGVFVNITMGLVLQCSGVPHGHSHGSDEEKQQQLHQNKETNINVKAAFIHILGDLLQNIGVLVASVIIYFRPDLAFIDPICTFTFAVIV</sequence>
<dbReference type="EMBL" id="NCKV01015920">
    <property type="protein sequence ID" value="RWS20711.1"/>
    <property type="molecule type" value="Genomic_DNA"/>
</dbReference>
<dbReference type="PANTHER" id="PTHR11562">
    <property type="entry name" value="CATION EFFLUX PROTEIN/ ZINC TRANSPORTER"/>
    <property type="match status" value="1"/>
</dbReference>
<comment type="similarity">
    <text evidence="2">Belongs to the cation diffusion facilitator (CDF) transporter (TC 2.A.4) family. SLC30A subfamily.</text>
</comment>
<dbReference type="SUPFAM" id="SSF161111">
    <property type="entry name" value="Cation efflux protein transmembrane domain-like"/>
    <property type="match status" value="1"/>
</dbReference>
<organism evidence="15 16">
    <name type="scientific">Leptotrombidium deliense</name>
    <dbReference type="NCBI Taxonomy" id="299467"/>
    <lineage>
        <taxon>Eukaryota</taxon>
        <taxon>Metazoa</taxon>
        <taxon>Ecdysozoa</taxon>
        <taxon>Arthropoda</taxon>
        <taxon>Chelicerata</taxon>
        <taxon>Arachnida</taxon>
        <taxon>Acari</taxon>
        <taxon>Acariformes</taxon>
        <taxon>Trombidiformes</taxon>
        <taxon>Prostigmata</taxon>
        <taxon>Anystina</taxon>
        <taxon>Parasitengona</taxon>
        <taxon>Trombiculoidea</taxon>
        <taxon>Trombiculidae</taxon>
        <taxon>Leptotrombidium</taxon>
    </lineage>
</organism>
<evidence type="ECO:0000256" key="3">
    <source>
        <dbReference type="ARBA" id="ARBA00022448"/>
    </source>
</evidence>
<evidence type="ECO:0000313" key="16">
    <source>
        <dbReference type="Proteomes" id="UP000288716"/>
    </source>
</evidence>
<feature type="transmembrane region" description="Helical" evidence="13">
    <location>
        <begin position="50"/>
        <end position="71"/>
    </location>
</feature>
<dbReference type="FunFam" id="1.20.1510.10:FF:000002">
    <property type="entry name" value="zinc transporter 3 isoform X1"/>
    <property type="match status" value="1"/>
</dbReference>
<keyword evidence="5" id="KW-0479">Metal-binding</keyword>
<evidence type="ECO:0000256" key="7">
    <source>
        <dbReference type="ARBA" id="ARBA00022906"/>
    </source>
</evidence>
<keyword evidence="16" id="KW-1185">Reference proteome</keyword>
<dbReference type="Gene3D" id="1.20.1510.10">
    <property type="entry name" value="Cation efflux protein transmembrane domain"/>
    <property type="match status" value="1"/>
</dbReference>
<evidence type="ECO:0000256" key="5">
    <source>
        <dbReference type="ARBA" id="ARBA00022723"/>
    </source>
</evidence>
<dbReference type="GO" id="GO:0005886">
    <property type="term" value="C:plasma membrane"/>
    <property type="evidence" value="ECO:0007669"/>
    <property type="project" value="TreeGrafter"/>
</dbReference>
<dbReference type="InterPro" id="IPR002524">
    <property type="entry name" value="Cation_efflux"/>
</dbReference>
<evidence type="ECO:0000256" key="2">
    <source>
        <dbReference type="ARBA" id="ARBA00008873"/>
    </source>
</evidence>
<dbReference type="NCBIfam" id="TIGR01297">
    <property type="entry name" value="CDF"/>
    <property type="match status" value="1"/>
</dbReference>
<evidence type="ECO:0000256" key="10">
    <source>
        <dbReference type="ARBA" id="ARBA00023136"/>
    </source>
</evidence>
<keyword evidence="8 13" id="KW-1133">Transmembrane helix</keyword>
<dbReference type="InterPro" id="IPR058533">
    <property type="entry name" value="Cation_efflux_TM"/>
</dbReference>
<keyword evidence="9" id="KW-0406">Ion transport</keyword>
<keyword evidence="6" id="KW-0862">Zinc</keyword>
<evidence type="ECO:0000256" key="12">
    <source>
        <dbReference type="ARBA" id="ARBA00048349"/>
    </source>
</evidence>
<dbReference type="PANTHER" id="PTHR11562:SF17">
    <property type="entry name" value="RE54080P-RELATED"/>
    <property type="match status" value="1"/>
</dbReference>
<evidence type="ECO:0000256" key="8">
    <source>
        <dbReference type="ARBA" id="ARBA00022989"/>
    </source>
</evidence>
<keyword evidence="11" id="KW-0968">Cytoplasmic vesicle</keyword>
<evidence type="ECO:0000259" key="14">
    <source>
        <dbReference type="Pfam" id="PF01545"/>
    </source>
</evidence>
<evidence type="ECO:0000256" key="13">
    <source>
        <dbReference type="SAM" id="Phobius"/>
    </source>
</evidence>
<dbReference type="Pfam" id="PF01545">
    <property type="entry name" value="Cation_efflux"/>
    <property type="match status" value="1"/>
</dbReference>
<keyword evidence="10 13" id="KW-0472">Membrane</keyword>
<keyword evidence="7" id="KW-0864">Zinc transport</keyword>
<comment type="caution">
    <text evidence="15">The sequence shown here is derived from an EMBL/GenBank/DDBJ whole genome shotgun (WGS) entry which is preliminary data.</text>
</comment>
<dbReference type="GO" id="GO:0046872">
    <property type="term" value="F:metal ion binding"/>
    <property type="evidence" value="ECO:0007669"/>
    <property type="project" value="UniProtKB-KW"/>
</dbReference>
<evidence type="ECO:0000256" key="1">
    <source>
        <dbReference type="ARBA" id="ARBA00004638"/>
    </source>
</evidence>
<evidence type="ECO:0000256" key="11">
    <source>
        <dbReference type="ARBA" id="ARBA00023329"/>
    </source>
</evidence>
<protein>
    <submittedName>
        <fullName evidence="15">Zinc transporter 2-like protein</fullName>
    </submittedName>
</protein>
<feature type="transmembrane region" description="Helical" evidence="13">
    <location>
        <begin position="83"/>
        <end position="100"/>
    </location>
</feature>
<dbReference type="OrthoDB" id="9944568at2759"/>
<proteinExistence type="inferred from homology"/>
<evidence type="ECO:0000313" key="15">
    <source>
        <dbReference type="EMBL" id="RWS20711.1"/>
    </source>
</evidence>
<accession>A0A443RZL5</accession>
<dbReference type="STRING" id="299467.A0A443RZL5"/>